<protein>
    <submittedName>
        <fullName evidence="1">Uncharacterized protein</fullName>
    </submittedName>
</protein>
<name>A0A1W6JIT6_9CAUD</name>
<proteinExistence type="predicted"/>
<dbReference type="Proteomes" id="UP000221405">
    <property type="component" value="Segment"/>
</dbReference>
<organism evidence="1 2">
    <name type="scientific">Lactococcus phage AM1</name>
    <dbReference type="NCBI Taxonomy" id="1965467"/>
    <lineage>
        <taxon>Viruses</taxon>
        <taxon>Duplodnaviria</taxon>
        <taxon>Heunggongvirae</taxon>
        <taxon>Uroviricota</taxon>
        <taxon>Caudoviricetes</taxon>
        <taxon>Audreyjarvisvirus</taxon>
        <taxon>Audreyjarvisvirus AM1</taxon>
    </lineage>
</organism>
<dbReference type="EMBL" id="KY554768">
    <property type="protein sequence ID" value="ARM66142.1"/>
    <property type="molecule type" value="Genomic_DNA"/>
</dbReference>
<keyword evidence="2" id="KW-1185">Reference proteome</keyword>
<accession>A0A1W6JIT6</accession>
<evidence type="ECO:0000313" key="1">
    <source>
        <dbReference type="EMBL" id="ARM66142.1"/>
    </source>
</evidence>
<reference evidence="1 2" key="1">
    <citation type="journal article" date="2017" name="Viruses">
        <title>Phage Biodiversity in Artisanal Cheese Wheys Reflects the Complexity of the Fermentation Process.</title>
        <authorList>
            <person name="Mahony J."/>
            <person name="Moscarelli A."/>
            <person name="Kelleher P."/>
            <person name="Lugli G.A."/>
            <person name="Ventura M."/>
            <person name="Settanni L."/>
            <person name="van Sinderen D."/>
        </authorList>
    </citation>
    <scope>NUCLEOTIDE SEQUENCE [LARGE SCALE GENOMIC DNA]</scope>
</reference>
<evidence type="ECO:0000313" key="2">
    <source>
        <dbReference type="Proteomes" id="UP000221405"/>
    </source>
</evidence>
<gene>
    <name evidence="1" type="ORF">AM1_015</name>
</gene>
<sequence>MKMTPKEPLCYLRNTVVYKEIKGNEVVDYKDLYLASDGTLVSNKFFAKKFKMEEVEEVESGVYELEFIEEK</sequence>